<accession>A0A0P9LUZ9</accession>
<dbReference type="AlphaFoldDB" id="A0A0P9LUZ9"/>
<sequence>MAPSIAYTKQAKTTPQLLAHLLAKGLAVPDQAKALHSLDLIGYYRLLIYMRPLQNSHTKIFYPSVEFDDVMALYDFDRRLRLICLDAVERIEVALRAAITNTLAPDPAAGPHFYLDAMHFANAPGHTAFMKAVCDPNTVKHQPVDHYLKTYHTPPHAPIWAILEAVTFGPLSHLYANLQITHRKAIATAFGFDEKVLVTWFKSINMLRNVCAHHSRLWNKNNLVNAPLQVNALKAEFPSHADRGRVAARAVTLVALLRVIDPTSNWKQRFKSVVQSCPAGALQKAGLDETIMGFSPGWDQRAFWN</sequence>
<dbReference type="InterPro" id="IPR011664">
    <property type="entry name" value="Abi_system_AbiD/AbiF-like"/>
</dbReference>
<dbReference type="Pfam" id="PF07751">
    <property type="entry name" value="Abi_2"/>
    <property type="match status" value="1"/>
</dbReference>
<comment type="caution">
    <text evidence="1">The sequence shown here is derived from an EMBL/GenBank/DDBJ whole genome shotgun (WGS) entry which is preliminary data.</text>
</comment>
<evidence type="ECO:0000313" key="1">
    <source>
        <dbReference type="EMBL" id="KPW79411.1"/>
    </source>
</evidence>
<dbReference type="PATRIC" id="fig|86840.3.peg.6028"/>
<organism evidence="1 2">
    <name type="scientific">Pseudomonas cannabina</name>
    <dbReference type="NCBI Taxonomy" id="86840"/>
    <lineage>
        <taxon>Bacteria</taxon>
        <taxon>Pseudomonadati</taxon>
        <taxon>Pseudomonadota</taxon>
        <taxon>Gammaproteobacteria</taxon>
        <taxon>Pseudomonadales</taxon>
        <taxon>Pseudomonadaceae</taxon>
        <taxon>Pseudomonas</taxon>
    </lineage>
</organism>
<gene>
    <name evidence="1" type="ORF">ALO81_200082</name>
</gene>
<reference evidence="1 2" key="1">
    <citation type="submission" date="2015-09" db="EMBL/GenBank/DDBJ databases">
        <title>Genome announcement of multiple Pseudomonas syringae strains.</title>
        <authorList>
            <person name="Thakur S."/>
            <person name="Wang P.W."/>
            <person name="Gong Y."/>
            <person name="Weir B.S."/>
            <person name="Guttman D.S."/>
        </authorList>
    </citation>
    <scope>NUCLEOTIDE SEQUENCE [LARGE SCALE GENOMIC DNA]</scope>
    <source>
        <strain evidence="1 2">ICMP2823</strain>
    </source>
</reference>
<name>A0A0P9LUZ9_PSECA</name>
<dbReference type="RefSeq" id="WP_054999039.1">
    <property type="nucleotide sequence ID" value="NZ_FNKU01000003.1"/>
</dbReference>
<evidence type="ECO:0000313" key="2">
    <source>
        <dbReference type="Proteomes" id="UP000050564"/>
    </source>
</evidence>
<dbReference type="EMBL" id="LJPX01000119">
    <property type="protein sequence ID" value="KPW79411.1"/>
    <property type="molecule type" value="Genomic_DNA"/>
</dbReference>
<dbReference type="Proteomes" id="UP000050564">
    <property type="component" value="Unassembled WGS sequence"/>
</dbReference>
<proteinExistence type="predicted"/>
<protein>
    <submittedName>
        <fullName evidence="1">TraN protein</fullName>
    </submittedName>
</protein>